<organism evidence="2 3">
    <name type="scientific">Polyporus arcularius HHB13444</name>
    <dbReference type="NCBI Taxonomy" id="1314778"/>
    <lineage>
        <taxon>Eukaryota</taxon>
        <taxon>Fungi</taxon>
        <taxon>Dikarya</taxon>
        <taxon>Basidiomycota</taxon>
        <taxon>Agaricomycotina</taxon>
        <taxon>Agaricomycetes</taxon>
        <taxon>Polyporales</taxon>
        <taxon>Polyporaceae</taxon>
        <taxon>Polyporus</taxon>
    </lineage>
</organism>
<evidence type="ECO:0000313" key="3">
    <source>
        <dbReference type="Proteomes" id="UP000308197"/>
    </source>
</evidence>
<evidence type="ECO:0000313" key="2">
    <source>
        <dbReference type="EMBL" id="TFK78073.1"/>
    </source>
</evidence>
<dbReference type="Proteomes" id="UP000308197">
    <property type="component" value="Unassembled WGS sequence"/>
</dbReference>
<gene>
    <name evidence="2" type="ORF">K466DRAFT_668533</name>
</gene>
<keyword evidence="1" id="KW-0732">Signal</keyword>
<dbReference type="InParanoid" id="A0A5C3NX22"/>
<dbReference type="EMBL" id="ML212829">
    <property type="protein sequence ID" value="TFK78073.1"/>
    <property type="molecule type" value="Genomic_DNA"/>
</dbReference>
<feature type="signal peptide" evidence="1">
    <location>
        <begin position="1"/>
        <end position="20"/>
    </location>
</feature>
<keyword evidence="3" id="KW-1185">Reference proteome</keyword>
<protein>
    <recommendedName>
        <fullName evidence="4">Secreted protein</fullName>
    </recommendedName>
</protein>
<dbReference type="AlphaFoldDB" id="A0A5C3NX22"/>
<accession>A0A5C3NX22</accession>
<evidence type="ECO:0008006" key="4">
    <source>
        <dbReference type="Google" id="ProtNLM"/>
    </source>
</evidence>
<name>A0A5C3NX22_9APHY</name>
<reference evidence="2 3" key="1">
    <citation type="journal article" date="2019" name="Nat. Ecol. Evol.">
        <title>Megaphylogeny resolves global patterns of mushroom evolution.</title>
        <authorList>
            <person name="Varga T."/>
            <person name="Krizsan K."/>
            <person name="Foldi C."/>
            <person name="Dima B."/>
            <person name="Sanchez-Garcia M."/>
            <person name="Sanchez-Ramirez S."/>
            <person name="Szollosi G.J."/>
            <person name="Szarkandi J.G."/>
            <person name="Papp V."/>
            <person name="Albert L."/>
            <person name="Andreopoulos W."/>
            <person name="Angelini C."/>
            <person name="Antonin V."/>
            <person name="Barry K.W."/>
            <person name="Bougher N.L."/>
            <person name="Buchanan P."/>
            <person name="Buyck B."/>
            <person name="Bense V."/>
            <person name="Catcheside P."/>
            <person name="Chovatia M."/>
            <person name="Cooper J."/>
            <person name="Damon W."/>
            <person name="Desjardin D."/>
            <person name="Finy P."/>
            <person name="Geml J."/>
            <person name="Haridas S."/>
            <person name="Hughes K."/>
            <person name="Justo A."/>
            <person name="Karasinski D."/>
            <person name="Kautmanova I."/>
            <person name="Kiss B."/>
            <person name="Kocsube S."/>
            <person name="Kotiranta H."/>
            <person name="LaButti K.M."/>
            <person name="Lechner B.E."/>
            <person name="Liimatainen K."/>
            <person name="Lipzen A."/>
            <person name="Lukacs Z."/>
            <person name="Mihaltcheva S."/>
            <person name="Morgado L.N."/>
            <person name="Niskanen T."/>
            <person name="Noordeloos M.E."/>
            <person name="Ohm R.A."/>
            <person name="Ortiz-Santana B."/>
            <person name="Ovrebo C."/>
            <person name="Racz N."/>
            <person name="Riley R."/>
            <person name="Savchenko A."/>
            <person name="Shiryaev A."/>
            <person name="Soop K."/>
            <person name="Spirin V."/>
            <person name="Szebenyi C."/>
            <person name="Tomsovsky M."/>
            <person name="Tulloss R.E."/>
            <person name="Uehling J."/>
            <person name="Grigoriev I.V."/>
            <person name="Vagvolgyi C."/>
            <person name="Papp T."/>
            <person name="Martin F.M."/>
            <person name="Miettinen O."/>
            <person name="Hibbett D.S."/>
            <person name="Nagy L.G."/>
        </authorList>
    </citation>
    <scope>NUCLEOTIDE SEQUENCE [LARGE SCALE GENOMIC DNA]</scope>
    <source>
        <strain evidence="2 3">HHB13444</strain>
    </source>
</reference>
<feature type="chain" id="PRO_5022967214" description="Secreted protein" evidence="1">
    <location>
        <begin position="21"/>
        <end position="224"/>
    </location>
</feature>
<sequence>MSRFWILACLSWSDLLLSLAAFLLSASPAYIKRARCCWSQCAEKPHSPEPRSHRRIYASCTHASLRISLLRGGPQWCPDVDRVSPSPPRLPFQQPASLASYSTAARLAAVLISRATTAAATGLVQQRDCSLLSSPMRRRPSRTPSRAWHLHQGKSKQVLCDGLSSAWRRLRLRMHTTSPSLRGRLPGAFYIQEPSTGASHECLGHASDICASFRALYQSQRPQC</sequence>
<evidence type="ECO:0000256" key="1">
    <source>
        <dbReference type="SAM" id="SignalP"/>
    </source>
</evidence>
<proteinExistence type="predicted"/>